<evidence type="ECO:0008006" key="5">
    <source>
        <dbReference type="Google" id="ProtNLM"/>
    </source>
</evidence>
<dbReference type="InterPro" id="IPR013762">
    <property type="entry name" value="Integrase-like_cat_sf"/>
</dbReference>
<dbReference type="GO" id="GO:0015074">
    <property type="term" value="P:DNA integration"/>
    <property type="evidence" value="ECO:0007669"/>
    <property type="project" value="InterPro"/>
</dbReference>
<accession>A0A0P9LC66</accession>
<proteinExistence type="predicted"/>
<feature type="region of interest" description="Disordered" evidence="2">
    <location>
        <begin position="334"/>
        <end position="355"/>
    </location>
</feature>
<dbReference type="Proteomes" id="UP000271468">
    <property type="component" value="Unassembled WGS sequence"/>
</dbReference>
<dbReference type="Gene3D" id="1.10.443.10">
    <property type="entry name" value="Intergrase catalytic core"/>
    <property type="match status" value="1"/>
</dbReference>
<reference evidence="3 4" key="1">
    <citation type="submission" date="2018-08" db="EMBL/GenBank/DDBJ databases">
        <title>Recombination of ecologically and evolutionarily significant loci maintains genetic cohesion in the Pseudomonas syringae species complex.</title>
        <authorList>
            <person name="Dillon M."/>
            <person name="Thakur S."/>
            <person name="Almeida R.N.D."/>
            <person name="Weir B.S."/>
            <person name="Guttman D.S."/>
        </authorList>
    </citation>
    <scope>NUCLEOTIDE SEQUENCE [LARGE SCALE GENOMIC DNA]</scope>
    <source>
        <strain evidence="3 4">ICMP 12341</strain>
    </source>
</reference>
<dbReference type="AlphaFoldDB" id="A0A0P9LC66"/>
<keyword evidence="1" id="KW-0233">DNA recombination</keyword>
<gene>
    <name evidence="3" type="ORF">ALQ65_02009</name>
</gene>
<evidence type="ECO:0000256" key="2">
    <source>
        <dbReference type="SAM" id="MobiDB-lite"/>
    </source>
</evidence>
<dbReference type="GO" id="GO:0003677">
    <property type="term" value="F:DNA binding"/>
    <property type="evidence" value="ECO:0007669"/>
    <property type="project" value="InterPro"/>
</dbReference>
<name>A0A0P9LC66_9PSED</name>
<evidence type="ECO:0000313" key="4">
    <source>
        <dbReference type="Proteomes" id="UP000271468"/>
    </source>
</evidence>
<dbReference type="SUPFAM" id="SSF56349">
    <property type="entry name" value="DNA breaking-rejoining enzymes"/>
    <property type="match status" value="1"/>
</dbReference>
<dbReference type="GO" id="GO:0006310">
    <property type="term" value="P:DNA recombination"/>
    <property type="evidence" value="ECO:0007669"/>
    <property type="project" value="UniProtKB-KW"/>
</dbReference>
<protein>
    <recommendedName>
        <fullName evidence="5">Tyr recombinase domain-containing protein</fullName>
    </recommendedName>
</protein>
<dbReference type="EMBL" id="RBOV01000131">
    <property type="protein sequence ID" value="RMN12703.1"/>
    <property type="molecule type" value="Genomic_DNA"/>
</dbReference>
<evidence type="ECO:0000313" key="3">
    <source>
        <dbReference type="EMBL" id="RMN12703.1"/>
    </source>
</evidence>
<evidence type="ECO:0000256" key="1">
    <source>
        <dbReference type="ARBA" id="ARBA00023172"/>
    </source>
</evidence>
<dbReference type="InterPro" id="IPR011010">
    <property type="entry name" value="DNA_brk_join_enz"/>
</dbReference>
<comment type="caution">
    <text evidence="3">The sequence shown here is derived from an EMBL/GenBank/DDBJ whole genome shotgun (WGS) entry which is preliminary data.</text>
</comment>
<organism evidence="3 4">
    <name type="scientific">Pseudomonas syringae pv. coriandricola</name>
    <dbReference type="NCBI Taxonomy" id="264453"/>
    <lineage>
        <taxon>Bacteria</taxon>
        <taxon>Pseudomonadati</taxon>
        <taxon>Pseudomonadota</taxon>
        <taxon>Gammaproteobacteria</taxon>
        <taxon>Pseudomonadales</taxon>
        <taxon>Pseudomonadaceae</taxon>
        <taxon>Pseudomonas</taxon>
    </lineage>
</organism>
<sequence>MTYWRIAMRIPIYSEDLLPQSGFKRIAKRVQKLWPGQNPISLSFARELLSKWLGYSDYHDVVQSSKSSSIKPLSPSESEVRTAIASAMLTTLSSSHEPTIAARTLRVFAEALPLQALVSFKHLQPQPSSDTRTIGPSNVTAAQSLRHTEAKSDAPPLKPGIKKAPRLVSPRRTISPHELEAVRRVVQASGNLRDQSLFALIETGLRSHMFLSAKANLEKLDDSNPGFLILIDKQRHTVVPQNTNVLERYIRSEKLKTDGYLFPSSKAPNEPMSAREFSEIVKGWTSKVISDGLQPTAYSIRAAVIELSLGKLPAYDQLPKQVGHLESVMTQHYLTPSDTTLNGGHAPKTEPDEAD</sequence>